<accession>A0A5A7U048</accession>
<proteinExistence type="predicted"/>
<organism evidence="1 2">
    <name type="scientific">Cucumis melo var. makuwa</name>
    <name type="common">Oriental melon</name>
    <dbReference type="NCBI Taxonomy" id="1194695"/>
    <lineage>
        <taxon>Eukaryota</taxon>
        <taxon>Viridiplantae</taxon>
        <taxon>Streptophyta</taxon>
        <taxon>Embryophyta</taxon>
        <taxon>Tracheophyta</taxon>
        <taxon>Spermatophyta</taxon>
        <taxon>Magnoliopsida</taxon>
        <taxon>eudicotyledons</taxon>
        <taxon>Gunneridae</taxon>
        <taxon>Pentapetalae</taxon>
        <taxon>rosids</taxon>
        <taxon>fabids</taxon>
        <taxon>Cucurbitales</taxon>
        <taxon>Cucurbitaceae</taxon>
        <taxon>Benincaseae</taxon>
        <taxon>Cucumis</taxon>
    </lineage>
</organism>
<sequence>MCSEDVPTNSDDNLVVPPGSPEIPVALKPAKFIVNFSDEFNDPSSPDYQRVHTRVALSIKYAILHKIGIANWFPSSYASSVSAAIPIALSRFFSSLLLHLTGAVITASDAPGPNPKTLSLSYRHLEGSHVPDIDHDVHPSRNLHIFDTSDWDESAEVFFVDRELASQIFTSLTVESRALSNSFNLLSE</sequence>
<reference evidence="1 2" key="1">
    <citation type="submission" date="2019-08" db="EMBL/GenBank/DDBJ databases">
        <title>Draft genome sequences of two oriental melons (Cucumis melo L. var makuwa).</title>
        <authorList>
            <person name="Kwon S.-Y."/>
        </authorList>
    </citation>
    <scope>NUCLEOTIDE SEQUENCE [LARGE SCALE GENOMIC DNA]</scope>
    <source>
        <strain evidence="2">cv. SW 3</strain>
        <tissue evidence="1">Leaf</tissue>
    </source>
</reference>
<dbReference type="AlphaFoldDB" id="A0A5A7U048"/>
<evidence type="ECO:0008006" key="3">
    <source>
        <dbReference type="Google" id="ProtNLM"/>
    </source>
</evidence>
<name>A0A5A7U048_CUCMM</name>
<evidence type="ECO:0000313" key="2">
    <source>
        <dbReference type="Proteomes" id="UP000321393"/>
    </source>
</evidence>
<dbReference type="EMBL" id="SSTE01012517">
    <property type="protein sequence ID" value="KAA0048664.1"/>
    <property type="molecule type" value="Genomic_DNA"/>
</dbReference>
<comment type="caution">
    <text evidence="1">The sequence shown here is derived from an EMBL/GenBank/DDBJ whole genome shotgun (WGS) entry which is preliminary data.</text>
</comment>
<dbReference type="Proteomes" id="UP000321393">
    <property type="component" value="Unassembled WGS sequence"/>
</dbReference>
<protein>
    <recommendedName>
        <fullName evidence="3">Envelope-like protein</fullName>
    </recommendedName>
</protein>
<gene>
    <name evidence="1" type="ORF">E6C27_scaffold670G00130</name>
</gene>
<evidence type="ECO:0000313" key="1">
    <source>
        <dbReference type="EMBL" id="KAA0048664.1"/>
    </source>
</evidence>